<evidence type="ECO:0000313" key="2">
    <source>
        <dbReference type="EMBL" id="CTR11396.1"/>
    </source>
</evidence>
<feature type="non-terminal residue" evidence="2">
    <location>
        <position position="1"/>
    </location>
</feature>
<dbReference type="Proteomes" id="UP000199069">
    <property type="component" value="Unassembled WGS sequence"/>
</dbReference>
<feature type="region of interest" description="Disordered" evidence="1">
    <location>
        <begin position="851"/>
        <end position="1145"/>
    </location>
</feature>
<feature type="compositionally biased region" description="Low complexity" evidence="1">
    <location>
        <begin position="935"/>
        <end position="944"/>
    </location>
</feature>
<feature type="compositionally biased region" description="Low complexity" evidence="1">
    <location>
        <begin position="823"/>
        <end position="836"/>
    </location>
</feature>
<feature type="compositionally biased region" description="Basic residues" evidence="1">
    <location>
        <begin position="1131"/>
        <end position="1145"/>
    </location>
</feature>
<dbReference type="EMBL" id="CWKI01000017">
    <property type="protein sequence ID" value="CTR11396.1"/>
    <property type="molecule type" value="Genomic_DNA"/>
</dbReference>
<feature type="compositionally biased region" description="Low complexity" evidence="1">
    <location>
        <begin position="395"/>
        <end position="404"/>
    </location>
</feature>
<feature type="compositionally biased region" description="Polar residues" evidence="1">
    <location>
        <begin position="378"/>
        <end position="388"/>
    </location>
</feature>
<feature type="compositionally biased region" description="Acidic residues" evidence="1">
    <location>
        <begin position="562"/>
        <end position="574"/>
    </location>
</feature>
<gene>
    <name evidence="2" type="primary">FGENESH: predicted gene_17.115</name>
    <name evidence="2" type="ORF">BN2166_0072570</name>
</gene>
<feature type="compositionally biased region" description="Basic and acidic residues" evidence="1">
    <location>
        <begin position="34"/>
        <end position="49"/>
    </location>
</feature>
<feature type="compositionally biased region" description="Pro residues" evidence="1">
    <location>
        <begin position="794"/>
        <end position="806"/>
    </location>
</feature>
<proteinExistence type="predicted"/>
<feature type="region of interest" description="Disordered" evidence="1">
    <location>
        <begin position="14"/>
        <end position="64"/>
    </location>
</feature>
<keyword evidence="3" id="KW-1185">Reference proteome</keyword>
<dbReference type="AlphaFoldDB" id="A0A0K3CVQ6"/>
<feature type="compositionally biased region" description="Low complexity" evidence="1">
    <location>
        <begin position="429"/>
        <end position="444"/>
    </location>
</feature>
<protein>
    <submittedName>
        <fullName evidence="2">FGENESH: predicted gene_17.115 protein</fullName>
    </submittedName>
</protein>
<accession>A0A0K3CVQ6</accession>
<reference evidence="2 3" key="1">
    <citation type="submission" date="2015-07" db="EMBL/GenBank/DDBJ databases">
        <authorList>
            <person name="Cajimat M.N.B."/>
            <person name="Milazzo M.L."/>
            <person name="Fulhorst C.F."/>
        </authorList>
    </citation>
    <scope>NUCLEOTIDE SEQUENCE [LARGE SCALE GENOMIC DNA]</scope>
    <source>
        <strain evidence="2">Single colony</strain>
    </source>
</reference>
<feature type="region of interest" description="Disordered" evidence="1">
    <location>
        <begin position="518"/>
        <end position="593"/>
    </location>
</feature>
<feature type="region of interest" description="Disordered" evidence="1">
    <location>
        <begin position="744"/>
        <end position="771"/>
    </location>
</feature>
<evidence type="ECO:0000313" key="3">
    <source>
        <dbReference type="Proteomes" id="UP000199069"/>
    </source>
</evidence>
<feature type="region of interest" description="Disordered" evidence="1">
    <location>
        <begin position="790"/>
        <end position="837"/>
    </location>
</feature>
<name>A0A0K3CVQ6_RHOTO</name>
<feature type="compositionally biased region" description="Basic and acidic residues" evidence="1">
    <location>
        <begin position="538"/>
        <end position="561"/>
    </location>
</feature>
<sequence length="1145" mass="122059">ALSHTLSTRFKTMAEHPQLAHDSPTSHSGPSHATRGEEEAREWEARRVEQGASEATQGASKGRRIDKKVVTDLVHHLFSPHTAGDVPASTVALVSPHLSISFPFLPAPAPSFHSRPKGDDAEQTAISSLSQKALDLFRFPAHAVNVLPLASWTPRVYNVEETTLAVASPEHAKGKGKAKEEEHLEIVEKWSAEVEWVMEIGSLRGASVTDEAPGPSSRTGLMTRSMPRKVELVFTSRQPPPTPPSEVVQSAALAADVGAFDVPHSITSEVSPTTPTDLIEAAGEEEHNLALTHVRYLFPQPLTLPIVPSYFQDVALSLVFACVGWLVPFAFFLLKAFGFADLASVTTKAPSRQDLTLIKWLEYEHGRRGTAKAVAQPAETSASTSSQLFERPSRRSSIASQSPSLERSTNPVVHSALRRSEHVLRRRASTVPSTSTSTSSATLLGSPEEHHHVHFAAQTLPPSTLFTKIVDIVQSLLLHVRQTLDDITAVAWTVRQTVVLVTEFLGSLFSVGKGVLQGEDGEEEAQTHGVKRRRSSVQHHEGRGRSRDVGAEKRTKHHEGEDVGDVAEEEEEQEDPKPMPTSYPMVRSPDLSRGGGFSVEKHVAFAGKRSASAPPTPLLPQVPFTRPSLPRRASANEPEGEAYIPPTDPAHHDLPSIATADNPLARLHTEVSREAASRGRSLSPVFAEEYSHHGVPERAYSAEGKERAEAAKEAAEVGRELMGSPDELKALEGVELQLEEKREKRLAEMQQEVEVEKAAAEGAGGGSGSQFYGLAAAQSVSADPYFASLTRMLPPAPHGLAPPPMHGPTDTASSTPPVLSPFSSLAQSAPSTSSAAPGTVALSLAQKLHALAPGQRRTKEEAIDTPVEPQTPDEAFDEGHKPAPASSGRRKSRDYGFEMSEAMAPPGLRQPKVEEVPEEPAATAEKPSRVTYCSLAEARAQAQEGEGEAEELEATSGGKVVTSEEEGTTTPRAAILGSPKTPPTALATKEPHSAPTAFTPPDSPTASTFPSASVAPPTEAQTSRLIRSHSHPSDTDLKHYYSPSSTLLSGEGALGSAEGPPSVEGVKAGTLLSEEAAPKQDDPPSIVRGEEAGEELEEERAEKIPLRHPLPGGSTTAAATDEGGQGGGAGGKKKRKTKGKKSGKK</sequence>
<feature type="region of interest" description="Disordered" evidence="1">
    <location>
        <begin position="609"/>
        <end position="638"/>
    </location>
</feature>
<organism evidence="2 3">
    <name type="scientific">Rhodotorula toruloides</name>
    <name type="common">Yeast</name>
    <name type="synonym">Rhodosporidium toruloides</name>
    <dbReference type="NCBI Taxonomy" id="5286"/>
    <lineage>
        <taxon>Eukaryota</taxon>
        <taxon>Fungi</taxon>
        <taxon>Dikarya</taxon>
        <taxon>Basidiomycota</taxon>
        <taxon>Pucciniomycotina</taxon>
        <taxon>Microbotryomycetes</taxon>
        <taxon>Sporidiobolales</taxon>
        <taxon>Sporidiobolaceae</taxon>
        <taxon>Rhodotorula</taxon>
    </lineage>
</organism>
<evidence type="ECO:0000256" key="1">
    <source>
        <dbReference type="SAM" id="MobiDB-lite"/>
    </source>
</evidence>
<feature type="region of interest" description="Disordered" evidence="1">
    <location>
        <begin position="371"/>
        <end position="444"/>
    </location>
</feature>